<proteinExistence type="inferred from homology"/>
<dbReference type="PANTHER" id="PTHR43976:SF16">
    <property type="entry name" value="SHORT-CHAIN DEHYDROGENASE_REDUCTASE FAMILY PROTEIN"/>
    <property type="match status" value="1"/>
</dbReference>
<comment type="similarity">
    <text evidence="1">Belongs to the short-chain dehydrogenases/reductases (SDR) family.</text>
</comment>
<keyword evidence="2" id="KW-0521">NADP</keyword>
<dbReference type="OrthoDB" id="1274115at2759"/>
<evidence type="ECO:0000256" key="2">
    <source>
        <dbReference type="ARBA" id="ARBA00022857"/>
    </source>
</evidence>
<evidence type="ECO:0000256" key="3">
    <source>
        <dbReference type="ARBA" id="ARBA00023002"/>
    </source>
</evidence>
<dbReference type="PRINTS" id="PR00081">
    <property type="entry name" value="GDHRDH"/>
</dbReference>
<organism evidence="4 5">
    <name type="scientific">Botryosphaeria parva (strain UCR-NP2)</name>
    <name type="common">Grapevine canker fungus</name>
    <name type="synonym">Neofusicoccum parvum</name>
    <dbReference type="NCBI Taxonomy" id="1287680"/>
    <lineage>
        <taxon>Eukaryota</taxon>
        <taxon>Fungi</taxon>
        <taxon>Dikarya</taxon>
        <taxon>Ascomycota</taxon>
        <taxon>Pezizomycotina</taxon>
        <taxon>Dothideomycetes</taxon>
        <taxon>Dothideomycetes incertae sedis</taxon>
        <taxon>Botryosphaeriales</taxon>
        <taxon>Botryosphaeriaceae</taxon>
        <taxon>Neofusicoccum</taxon>
    </lineage>
</organism>
<dbReference type="Proteomes" id="UP000013521">
    <property type="component" value="Unassembled WGS sequence"/>
</dbReference>
<dbReference type="InterPro" id="IPR020904">
    <property type="entry name" value="Sc_DH/Rdtase_CS"/>
</dbReference>
<dbReference type="EMBL" id="KB916068">
    <property type="protein sequence ID" value="EOD49616.1"/>
    <property type="molecule type" value="Genomic_DNA"/>
</dbReference>
<dbReference type="PROSITE" id="PS00061">
    <property type="entry name" value="ADH_SHORT"/>
    <property type="match status" value="1"/>
</dbReference>
<dbReference type="GO" id="GO:0016491">
    <property type="term" value="F:oxidoreductase activity"/>
    <property type="evidence" value="ECO:0007669"/>
    <property type="project" value="UniProtKB-KW"/>
</dbReference>
<dbReference type="InterPro" id="IPR002347">
    <property type="entry name" value="SDR_fam"/>
</dbReference>
<dbReference type="eggNOG" id="KOG1205">
    <property type="taxonomic scope" value="Eukaryota"/>
</dbReference>
<name>R1GMS7_BOTPV</name>
<sequence>MRSQGFGTIINISSTGGIRALPAVAPYASSKFALEALTESLSAEYSAFGVRALIVEPGPFRTNFRGALLIKPLSAFYEGTPAEDIMKHIVEGNGRQAGDPQKAAERIFEVAVGVGMAEGMRQCLRLPLGKAAYKTAVGKVDELKDNFVAYREITESADFDEGE</sequence>
<dbReference type="OMA" id="HIASMAD"/>
<evidence type="ECO:0000313" key="5">
    <source>
        <dbReference type="Proteomes" id="UP000013521"/>
    </source>
</evidence>
<dbReference type="PRINTS" id="PR00080">
    <property type="entry name" value="SDRFAMILY"/>
</dbReference>
<dbReference type="Pfam" id="PF00106">
    <property type="entry name" value="adh_short"/>
    <property type="match status" value="1"/>
</dbReference>
<gene>
    <name evidence="4" type="ORF">UCRNP2_3618</name>
</gene>
<protein>
    <submittedName>
        <fullName evidence="4">Putative short chain oxidoreductase protein</fullName>
    </submittedName>
</protein>
<dbReference type="HOGENOM" id="CLU_010194_2_9_1"/>
<reference evidence="5" key="1">
    <citation type="journal article" date="2013" name="Genome Announc.">
        <title>Draft genome sequence of Neofusicoccum parvum isolate UCR-NP2, a fungal vascular pathogen associated with grapevine cankers.</title>
        <authorList>
            <person name="Blanco-Ulate B."/>
            <person name="Rolshausen P."/>
            <person name="Cantu D."/>
        </authorList>
    </citation>
    <scope>NUCLEOTIDE SEQUENCE [LARGE SCALE GENOMIC DNA]</scope>
    <source>
        <strain evidence="5">UCR-NP2</strain>
    </source>
</reference>
<dbReference type="KEGG" id="npa:UCRNP2_3618"/>
<keyword evidence="3" id="KW-0560">Oxidoreductase</keyword>
<dbReference type="InterPro" id="IPR051911">
    <property type="entry name" value="SDR_oxidoreductase"/>
</dbReference>
<evidence type="ECO:0000313" key="4">
    <source>
        <dbReference type="EMBL" id="EOD49616.1"/>
    </source>
</evidence>
<dbReference type="PANTHER" id="PTHR43976">
    <property type="entry name" value="SHORT CHAIN DEHYDROGENASE"/>
    <property type="match status" value="1"/>
</dbReference>
<accession>R1GMS7</accession>
<evidence type="ECO:0000256" key="1">
    <source>
        <dbReference type="ARBA" id="ARBA00006484"/>
    </source>
</evidence>
<dbReference type="STRING" id="1287680.R1GMS7"/>
<dbReference type="InterPro" id="IPR036291">
    <property type="entry name" value="NAD(P)-bd_dom_sf"/>
</dbReference>
<dbReference type="Gene3D" id="3.40.50.720">
    <property type="entry name" value="NAD(P)-binding Rossmann-like Domain"/>
    <property type="match status" value="1"/>
</dbReference>
<dbReference type="AlphaFoldDB" id="R1GMS7"/>
<dbReference type="SUPFAM" id="SSF51735">
    <property type="entry name" value="NAD(P)-binding Rossmann-fold domains"/>
    <property type="match status" value="1"/>
</dbReference>